<dbReference type="AlphaFoldDB" id="A0A7G9GPZ3"/>
<keyword evidence="2 5" id="KW-0067">ATP-binding</keyword>
<dbReference type="PROSITE" id="PS00211">
    <property type="entry name" value="ABC_TRANSPORTER_1"/>
    <property type="match status" value="1"/>
</dbReference>
<dbReference type="Proteomes" id="UP000515856">
    <property type="component" value="Chromosome"/>
</dbReference>
<dbReference type="PANTHER" id="PTHR24220:SF86">
    <property type="entry name" value="ABC TRANSPORTER ABCH.1"/>
    <property type="match status" value="1"/>
</dbReference>
<keyword evidence="3" id="KW-1133">Transmembrane helix</keyword>
<dbReference type="InterPro" id="IPR017871">
    <property type="entry name" value="ABC_transporter-like_CS"/>
</dbReference>
<keyword evidence="6" id="KW-1185">Reference proteome</keyword>
<keyword evidence="3" id="KW-0812">Transmembrane</keyword>
<keyword evidence="3" id="KW-0472">Membrane</keyword>
<name>A0A7G9GPZ3_9FIRM</name>
<dbReference type="GO" id="GO:0005886">
    <property type="term" value="C:plasma membrane"/>
    <property type="evidence" value="ECO:0007669"/>
    <property type="project" value="TreeGrafter"/>
</dbReference>
<dbReference type="InterPro" id="IPR003439">
    <property type="entry name" value="ABC_transporter-like_ATP-bd"/>
</dbReference>
<dbReference type="KEGG" id="ehn:H9Q80_02675"/>
<dbReference type="PROSITE" id="PS50893">
    <property type="entry name" value="ABC_TRANSPORTER_2"/>
    <property type="match status" value="1"/>
</dbReference>
<dbReference type="RefSeq" id="WP_117536154.1">
    <property type="nucleotide sequence ID" value="NZ_CP060636.1"/>
</dbReference>
<reference evidence="5 6" key="1">
    <citation type="submission" date="2020-08" db="EMBL/GenBank/DDBJ databases">
        <authorList>
            <person name="Liu C."/>
            <person name="Sun Q."/>
        </authorList>
    </citation>
    <scope>NUCLEOTIDE SEQUENCE [LARGE SCALE GENOMIC DNA]</scope>
    <source>
        <strain evidence="5 6">NSJ-61</strain>
    </source>
</reference>
<protein>
    <submittedName>
        <fullName evidence="5">ATP-binding cassette domain-containing protein</fullName>
    </submittedName>
</protein>
<dbReference type="SUPFAM" id="SSF52540">
    <property type="entry name" value="P-loop containing nucleoside triphosphate hydrolases"/>
    <property type="match status" value="1"/>
</dbReference>
<gene>
    <name evidence="5" type="ORF">H9Q80_02675</name>
</gene>
<feature type="transmembrane region" description="Helical" evidence="3">
    <location>
        <begin position="685"/>
        <end position="706"/>
    </location>
</feature>
<dbReference type="PANTHER" id="PTHR24220">
    <property type="entry name" value="IMPORT ATP-BINDING PROTEIN"/>
    <property type="match status" value="1"/>
</dbReference>
<dbReference type="GO" id="GO:0016887">
    <property type="term" value="F:ATP hydrolysis activity"/>
    <property type="evidence" value="ECO:0007669"/>
    <property type="project" value="InterPro"/>
</dbReference>
<keyword evidence="1" id="KW-0547">Nucleotide-binding</keyword>
<dbReference type="GO" id="GO:0022857">
    <property type="term" value="F:transmembrane transporter activity"/>
    <property type="evidence" value="ECO:0007669"/>
    <property type="project" value="TreeGrafter"/>
</dbReference>
<accession>A0A7G9GPZ3</accession>
<evidence type="ECO:0000313" key="5">
    <source>
        <dbReference type="EMBL" id="QNM12875.1"/>
    </source>
</evidence>
<dbReference type="Pfam" id="PF00005">
    <property type="entry name" value="ABC_tran"/>
    <property type="match status" value="1"/>
</dbReference>
<feature type="transmembrane region" description="Helical" evidence="3">
    <location>
        <begin position="655"/>
        <end position="673"/>
    </location>
</feature>
<feature type="domain" description="ABC transporter" evidence="4">
    <location>
        <begin position="2"/>
        <end position="230"/>
    </location>
</feature>
<evidence type="ECO:0000313" key="6">
    <source>
        <dbReference type="Proteomes" id="UP000515856"/>
    </source>
</evidence>
<dbReference type="Gene3D" id="3.40.50.300">
    <property type="entry name" value="P-loop containing nucleotide triphosphate hydrolases"/>
    <property type="match status" value="1"/>
</dbReference>
<dbReference type="EMBL" id="CP060636">
    <property type="protein sequence ID" value="QNM12875.1"/>
    <property type="molecule type" value="Genomic_DNA"/>
</dbReference>
<dbReference type="GO" id="GO:0005524">
    <property type="term" value="F:ATP binding"/>
    <property type="evidence" value="ECO:0007669"/>
    <property type="project" value="UniProtKB-KW"/>
</dbReference>
<dbReference type="SMART" id="SM00382">
    <property type="entry name" value="AAA"/>
    <property type="match status" value="1"/>
</dbReference>
<sequence>MLKFSFQDIKFNNHFILASHNMEIYPGELTILCGESGSGKTTLLQELTLHQVFTKSYIYQDIDILSLSDDEKRDFIFQHMAYVAQEPDLLEDLTIEEHIEMYQTLFSSKNNFEKYQTLLGIEQLKRQYPAQLSVGEKKRVALLLAVLKDTDIIILDEPTASLDLENAEMIYRFLNELKDFGKIIIISTHDENIIKKADTRYKIEHKKLILEYANHHEEKLQEHQHKQKNIHLVQKYLNYIHHHDTKYAKIIKGVSIICIVFLTLSTQFSGYATEINSSSMKDISSTMIVYKPDDGAQSHSYDGSGLGQVPLSDSQINDIKQIPHVDSVEWRYDCVLGNIFSLYLPYHYKSLEEEHGELKASIIDKDQNKKDFLRSKQEIYEMHISTYLDGKDYANDIDLDFHQDGVYLSNDMVSTFKMSKEEFKDVKIQIQVYVPVYYQKDTSSIEIDQREIPLTQVSCIPVEVELPIAGILKGNDMETSTMYGNMIYIKRSTMENLINEYKETNSKIVYEAFLNTDDPSKDKIDLFYDTLPENAEKEYSEIYKINYQPWKPTAYTVEVDSPIHMSEVLKQLNEMGLSASNSYANYYAISEGTKSLQRMLQWTSLIAGLMIILMITLMKLNERNQMIHVNSYLKNLGYTDKEVIRIKRRYYQKSTIKLAVTCSTFTAAIFFVNRFMNYLPTSFHIQMIFIIIFIASIVEFIIPILIERGAHHD</sequence>
<evidence type="ECO:0000256" key="3">
    <source>
        <dbReference type="SAM" id="Phobius"/>
    </source>
</evidence>
<evidence type="ECO:0000259" key="4">
    <source>
        <dbReference type="PROSITE" id="PS50893"/>
    </source>
</evidence>
<dbReference type="InterPro" id="IPR015854">
    <property type="entry name" value="ABC_transpr_LolD-like"/>
</dbReference>
<evidence type="ECO:0000256" key="2">
    <source>
        <dbReference type="ARBA" id="ARBA00022840"/>
    </source>
</evidence>
<proteinExistence type="predicted"/>
<organism evidence="5 6">
    <name type="scientific">[Eubacterium] hominis</name>
    <dbReference type="NCBI Taxonomy" id="2764325"/>
    <lineage>
        <taxon>Bacteria</taxon>
        <taxon>Bacillati</taxon>
        <taxon>Bacillota</taxon>
        <taxon>Erysipelotrichia</taxon>
        <taxon>Erysipelotrichales</taxon>
        <taxon>Erysipelotrichaceae</taxon>
        <taxon>Amedibacillus</taxon>
    </lineage>
</organism>
<feature type="transmembrane region" description="Helical" evidence="3">
    <location>
        <begin position="599"/>
        <end position="618"/>
    </location>
</feature>
<dbReference type="InterPro" id="IPR027417">
    <property type="entry name" value="P-loop_NTPase"/>
</dbReference>
<evidence type="ECO:0000256" key="1">
    <source>
        <dbReference type="ARBA" id="ARBA00022741"/>
    </source>
</evidence>
<dbReference type="InterPro" id="IPR003593">
    <property type="entry name" value="AAA+_ATPase"/>
</dbReference>